<keyword evidence="3" id="KW-1185">Reference proteome</keyword>
<proteinExistence type="predicted"/>
<evidence type="ECO:0000313" key="3">
    <source>
        <dbReference type="Proteomes" id="UP000292082"/>
    </source>
</evidence>
<evidence type="ECO:0000313" key="2">
    <source>
        <dbReference type="EMBL" id="TBU62737.1"/>
    </source>
</evidence>
<gene>
    <name evidence="2" type="ORF">BD310DRAFT_700769</name>
</gene>
<dbReference type="EMBL" id="ML145092">
    <property type="protein sequence ID" value="TBU62737.1"/>
    <property type="molecule type" value="Genomic_DNA"/>
</dbReference>
<feature type="transmembrane region" description="Helical" evidence="1">
    <location>
        <begin position="29"/>
        <end position="51"/>
    </location>
</feature>
<organism evidence="2 3">
    <name type="scientific">Dichomitus squalens</name>
    <dbReference type="NCBI Taxonomy" id="114155"/>
    <lineage>
        <taxon>Eukaryota</taxon>
        <taxon>Fungi</taxon>
        <taxon>Dikarya</taxon>
        <taxon>Basidiomycota</taxon>
        <taxon>Agaricomycotina</taxon>
        <taxon>Agaricomycetes</taxon>
        <taxon>Polyporales</taxon>
        <taxon>Polyporaceae</taxon>
        <taxon>Dichomitus</taxon>
    </lineage>
</organism>
<keyword evidence="1" id="KW-0472">Membrane</keyword>
<accession>A0A4Q9Q5Q1</accession>
<sequence length="60" mass="6626">MTSREMTVVSAQPYDRSFGDRIRSYTQHLVATIGSLCCPLAVNVSLICVLVRSSKSFARC</sequence>
<reference evidence="2 3" key="1">
    <citation type="submission" date="2019-01" db="EMBL/GenBank/DDBJ databases">
        <title>Draft genome sequences of three monokaryotic isolates of the white-rot basidiomycete fungus Dichomitus squalens.</title>
        <authorList>
            <consortium name="DOE Joint Genome Institute"/>
            <person name="Lopez S.C."/>
            <person name="Andreopoulos B."/>
            <person name="Pangilinan J."/>
            <person name="Lipzen A."/>
            <person name="Riley R."/>
            <person name="Ahrendt S."/>
            <person name="Ng V."/>
            <person name="Barry K."/>
            <person name="Daum C."/>
            <person name="Grigoriev I.V."/>
            <person name="Hilden K.S."/>
            <person name="Makela M.R."/>
            <person name="de Vries R.P."/>
        </authorList>
    </citation>
    <scope>NUCLEOTIDE SEQUENCE [LARGE SCALE GENOMIC DNA]</scope>
    <source>
        <strain evidence="2 3">CBS 464.89</strain>
    </source>
</reference>
<protein>
    <submittedName>
        <fullName evidence="2">Uncharacterized protein</fullName>
    </submittedName>
</protein>
<keyword evidence="1" id="KW-0812">Transmembrane</keyword>
<dbReference type="AlphaFoldDB" id="A0A4Q9Q5Q1"/>
<name>A0A4Q9Q5Q1_9APHY</name>
<evidence type="ECO:0000256" key="1">
    <source>
        <dbReference type="SAM" id="Phobius"/>
    </source>
</evidence>
<dbReference type="Proteomes" id="UP000292082">
    <property type="component" value="Unassembled WGS sequence"/>
</dbReference>
<keyword evidence="1" id="KW-1133">Transmembrane helix</keyword>